<dbReference type="FunFam" id="3.90.110.10:FF:000004">
    <property type="entry name" value="Malate dehydrogenase"/>
    <property type="match status" value="1"/>
</dbReference>
<evidence type="ECO:0000256" key="2">
    <source>
        <dbReference type="ARBA" id="ARBA00023002"/>
    </source>
</evidence>
<accession>A0A062XUL8</accession>
<dbReference type="CDD" id="cd01339">
    <property type="entry name" value="LDH-like_MDH"/>
    <property type="match status" value="1"/>
</dbReference>
<feature type="binding site" evidence="4 6">
    <location>
        <position position="152"/>
    </location>
    <ligand>
        <name>substrate</name>
    </ligand>
</feature>
<dbReference type="InterPro" id="IPR001557">
    <property type="entry name" value="L-lactate/malate_DH"/>
</dbReference>
<feature type="domain" description="Lactate/malate dehydrogenase C-terminal" evidence="9">
    <location>
        <begin position="148"/>
        <end position="307"/>
    </location>
</feature>
<dbReference type="EC" id="1.1.1.37" evidence="4"/>
<evidence type="ECO:0000256" key="4">
    <source>
        <dbReference type="HAMAP-Rule" id="MF_00487"/>
    </source>
</evidence>
<organism evidence="10 11">
    <name type="scientific">Thermoanaerobaculum aquaticum</name>
    <dbReference type="NCBI Taxonomy" id="1312852"/>
    <lineage>
        <taxon>Bacteria</taxon>
        <taxon>Pseudomonadati</taxon>
        <taxon>Acidobacteriota</taxon>
        <taxon>Thermoanaerobaculia</taxon>
        <taxon>Thermoanaerobaculales</taxon>
        <taxon>Thermoanaerobaculaceae</taxon>
        <taxon>Thermoanaerobaculum</taxon>
    </lineage>
</organism>
<dbReference type="GO" id="GO:0006099">
    <property type="term" value="P:tricarboxylic acid cycle"/>
    <property type="evidence" value="ECO:0007669"/>
    <property type="project" value="UniProtKB-UniRule"/>
</dbReference>
<keyword evidence="11" id="KW-1185">Reference proteome</keyword>
<dbReference type="PANTHER" id="PTHR43128:SF16">
    <property type="entry name" value="L-LACTATE DEHYDROGENASE"/>
    <property type="match status" value="1"/>
</dbReference>
<evidence type="ECO:0000256" key="5">
    <source>
        <dbReference type="PIRSR" id="PIRSR000102-1"/>
    </source>
</evidence>
<evidence type="ECO:0000256" key="1">
    <source>
        <dbReference type="ARBA" id="ARBA00022532"/>
    </source>
</evidence>
<dbReference type="FunFam" id="3.40.50.720:FF:000018">
    <property type="entry name" value="Malate dehydrogenase"/>
    <property type="match status" value="1"/>
</dbReference>
<dbReference type="STRING" id="1312852.EG19_10245"/>
<dbReference type="PRINTS" id="PR00086">
    <property type="entry name" value="LLDHDRGNASE"/>
</dbReference>
<feature type="domain" description="Lactate/malate dehydrogenase N-terminal" evidence="8">
    <location>
        <begin position="5"/>
        <end position="143"/>
    </location>
</feature>
<dbReference type="SUPFAM" id="SSF51735">
    <property type="entry name" value="NAD(P)-binding Rossmann-fold domains"/>
    <property type="match status" value="1"/>
</dbReference>
<dbReference type="InterPro" id="IPR011275">
    <property type="entry name" value="Malate_DH_type3"/>
</dbReference>
<dbReference type="GO" id="GO:0030060">
    <property type="term" value="F:L-malate dehydrogenase (NAD+) activity"/>
    <property type="evidence" value="ECO:0007669"/>
    <property type="project" value="UniProtKB-UniRule"/>
</dbReference>
<comment type="caution">
    <text evidence="10">The sequence shown here is derived from an EMBL/GenBank/DDBJ whole genome shotgun (WGS) entry which is preliminary data.</text>
</comment>
<protein>
    <recommendedName>
        <fullName evidence="4">Malate dehydrogenase</fullName>
        <ecNumber evidence="4">1.1.1.37</ecNumber>
    </recommendedName>
</protein>
<dbReference type="Pfam" id="PF02866">
    <property type="entry name" value="Ldh_1_C"/>
    <property type="match status" value="1"/>
</dbReference>
<feature type="binding site" evidence="4 6">
    <location>
        <position position="89"/>
    </location>
    <ligand>
        <name>substrate</name>
    </ligand>
</feature>
<feature type="binding site" evidence="4 7">
    <location>
        <begin position="119"/>
        <end position="121"/>
    </location>
    <ligand>
        <name>NAD(+)</name>
        <dbReference type="ChEBI" id="CHEBI:57540"/>
    </ligand>
</feature>
<dbReference type="InterPro" id="IPR001236">
    <property type="entry name" value="Lactate/malate_DH_N"/>
</dbReference>
<dbReference type="GO" id="GO:0006089">
    <property type="term" value="P:lactate metabolic process"/>
    <property type="evidence" value="ECO:0007669"/>
    <property type="project" value="TreeGrafter"/>
</dbReference>
<feature type="binding site" evidence="4 7">
    <location>
        <begin position="10"/>
        <end position="15"/>
    </location>
    <ligand>
        <name>NAD(+)</name>
        <dbReference type="ChEBI" id="CHEBI:57540"/>
    </ligand>
</feature>
<name>A0A062XUL8_9BACT</name>
<evidence type="ECO:0000313" key="10">
    <source>
        <dbReference type="EMBL" id="KDA54538.1"/>
    </source>
</evidence>
<dbReference type="InterPro" id="IPR022383">
    <property type="entry name" value="Lactate/malate_DH_C"/>
</dbReference>
<dbReference type="NCBIfam" id="NF004863">
    <property type="entry name" value="PRK06223.1"/>
    <property type="match status" value="1"/>
</dbReference>
<dbReference type="OrthoDB" id="9802969at2"/>
<dbReference type="Gene3D" id="3.40.50.720">
    <property type="entry name" value="NAD(P)-binding Rossmann-like Domain"/>
    <property type="match status" value="1"/>
</dbReference>
<gene>
    <name evidence="4" type="primary">mdh</name>
    <name evidence="10" type="ORF">EG19_10245</name>
</gene>
<dbReference type="RefSeq" id="WP_038047071.1">
    <property type="nucleotide sequence ID" value="NZ_JMFG01000006.1"/>
</dbReference>
<dbReference type="PANTHER" id="PTHR43128">
    <property type="entry name" value="L-2-HYDROXYCARBOXYLATE DEHYDROGENASE (NAD(P)(+))"/>
    <property type="match status" value="1"/>
</dbReference>
<dbReference type="Proteomes" id="UP000027284">
    <property type="component" value="Unassembled WGS sequence"/>
</dbReference>
<dbReference type="InterPro" id="IPR036291">
    <property type="entry name" value="NAD(P)-bd_dom_sf"/>
</dbReference>
<dbReference type="PIRSF" id="PIRSF000102">
    <property type="entry name" value="Lac_mal_DH"/>
    <property type="match status" value="1"/>
</dbReference>
<sequence length="313" mass="33338">MKKPKITVIGAGNVGSTTAMRLAESGLGDVVLVDVVEGMPQGKALDLYQAAPVVHHDSILVGTNDYGPTEGSDIVVMTAGLARKPGMSRDDLQDANAKIVAECMSRVAKTSRDAIVIMVTNPLDVMCEVARRVTGFPRERVIGMAGILDTARMRAFIAMEMGVSTESVFAIVLGGHGDSMVPLPRYTTVSGVPLPELLPKEKIDAIVQRTAQGGGEIVKLLKTGSAYYAPAAGVWEMVDSIVRDRKKILPCSVYLQGEFGLKDVWVGVPCKLGASGMEGVFELKLTQEELALLHKSAADVKNQMNKLPADFGV</sequence>
<keyword evidence="1 4" id="KW-0816">Tricarboxylic acid cycle</keyword>
<dbReference type="EMBL" id="JMFG01000006">
    <property type="protein sequence ID" value="KDA54538.1"/>
    <property type="molecule type" value="Genomic_DNA"/>
</dbReference>
<dbReference type="HAMAP" id="MF_00487">
    <property type="entry name" value="Malate_dehydrog_3"/>
    <property type="match status" value="1"/>
</dbReference>
<dbReference type="InterPro" id="IPR015955">
    <property type="entry name" value="Lactate_DH/Glyco_Ohase_4_C"/>
</dbReference>
<dbReference type="Gene3D" id="3.90.110.10">
    <property type="entry name" value="Lactate dehydrogenase/glycoside hydrolase, family 4, C-terminal"/>
    <property type="match status" value="1"/>
</dbReference>
<keyword evidence="3 4" id="KW-0520">NAD</keyword>
<dbReference type="GO" id="GO:0004459">
    <property type="term" value="F:L-lactate dehydrogenase (NAD+) activity"/>
    <property type="evidence" value="ECO:0007669"/>
    <property type="project" value="TreeGrafter"/>
</dbReference>
<evidence type="ECO:0000313" key="11">
    <source>
        <dbReference type="Proteomes" id="UP000027284"/>
    </source>
</evidence>
<comment type="catalytic activity">
    <reaction evidence="4">
        <text>(S)-malate + NAD(+) = oxaloacetate + NADH + H(+)</text>
        <dbReference type="Rhea" id="RHEA:21432"/>
        <dbReference type="ChEBI" id="CHEBI:15378"/>
        <dbReference type="ChEBI" id="CHEBI:15589"/>
        <dbReference type="ChEBI" id="CHEBI:16452"/>
        <dbReference type="ChEBI" id="CHEBI:57540"/>
        <dbReference type="ChEBI" id="CHEBI:57945"/>
        <dbReference type="EC" id="1.1.1.37"/>
    </reaction>
</comment>
<proteinExistence type="inferred from homology"/>
<dbReference type="Pfam" id="PF00056">
    <property type="entry name" value="Ldh_1_N"/>
    <property type="match status" value="1"/>
</dbReference>
<feature type="binding site" evidence="4 7">
    <location>
        <position position="96"/>
    </location>
    <ligand>
        <name>NAD(+)</name>
        <dbReference type="ChEBI" id="CHEBI:57540"/>
    </ligand>
</feature>
<feature type="binding site" evidence="4 6">
    <location>
        <position position="83"/>
    </location>
    <ligand>
        <name>substrate</name>
    </ligand>
</feature>
<dbReference type="NCBIfam" id="TIGR01763">
    <property type="entry name" value="MalateDH_bact"/>
    <property type="match status" value="1"/>
</dbReference>
<dbReference type="AlphaFoldDB" id="A0A062XUL8"/>
<evidence type="ECO:0000259" key="9">
    <source>
        <dbReference type="Pfam" id="PF02866"/>
    </source>
</evidence>
<keyword evidence="2 4" id="KW-0560">Oxidoreductase</keyword>
<comment type="similarity">
    <text evidence="4">Belongs to the LDH/MDH superfamily. MDH type 3 family.</text>
</comment>
<feature type="active site" description="Proton acceptor" evidence="4 5">
    <location>
        <position position="176"/>
    </location>
</feature>
<evidence type="ECO:0000256" key="7">
    <source>
        <dbReference type="PIRSR" id="PIRSR000102-3"/>
    </source>
</evidence>
<comment type="function">
    <text evidence="4">Catalyzes the reversible oxidation of malate to oxaloacetate.</text>
</comment>
<evidence type="ECO:0000259" key="8">
    <source>
        <dbReference type="Pfam" id="PF00056"/>
    </source>
</evidence>
<dbReference type="SUPFAM" id="SSF56327">
    <property type="entry name" value="LDH C-terminal domain-like"/>
    <property type="match status" value="1"/>
</dbReference>
<evidence type="ECO:0000256" key="3">
    <source>
        <dbReference type="ARBA" id="ARBA00023027"/>
    </source>
</evidence>
<feature type="binding site" evidence="4 7">
    <location>
        <position position="34"/>
    </location>
    <ligand>
        <name>NAD(+)</name>
        <dbReference type="ChEBI" id="CHEBI:57540"/>
    </ligand>
</feature>
<reference evidence="10 11" key="1">
    <citation type="submission" date="2014-04" db="EMBL/GenBank/DDBJ databases">
        <title>The Genome Sequence of Thermoanaerobaculum aquaticum MP-01, The First Cultivated Group 23 Acidobacterium.</title>
        <authorList>
            <person name="Stamps B.W."/>
            <person name="Losey N.A."/>
            <person name="Lawson P.A."/>
            <person name="Stevenson B.S."/>
        </authorList>
    </citation>
    <scope>NUCLEOTIDE SEQUENCE [LARGE SCALE GENOMIC DNA]</scope>
    <source>
        <strain evidence="10 11">MP-01</strain>
    </source>
</reference>
<feature type="binding site" evidence="4 6">
    <location>
        <position position="121"/>
    </location>
    <ligand>
        <name>substrate</name>
    </ligand>
</feature>
<evidence type="ECO:0000256" key="6">
    <source>
        <dbReference type="PIRSR" id="PIRSR000102-2"/>
    </source>
</evidence>